<keyword evidence="12" id="KW-0902">Two-component regulatory system</keyword>
<accession>A0A1C2DCC6</accession>
<evidence type="ECO:0000256" key="4">
    <source>
        <dbReference type="ARBA" id="ARBA00022475"/>
    </source>
</evidence>
<dbReference type="InterPro" id="IPR003661">
    <property type="entry name" value="HisK_dim/P_dom"/>
</dbReference>
<keyword evidence="11" id="KW-0472">Membrane</keyword>
<keyword evidence="7" id="KW-0812">Transmembrane</keyword>
<dbReference type="PROSITE" id="PS50885">
    <property type="entry name" value="HAMP"/>
    <property type="match status" value="1"/>
</dbReference>
<keyword evidence="16" id="KW-1185">Reference proteome</keyword>
<comment type="subcellular location">
    <subcellularLocation>
        <location evidence="2">Cell membrane</location>
        <topology evidence="2">Multi-pass membrane protein</topology>
    </subcellularLocation>
</comment>
<name>A0A1C2DCC6_9HYPH</name>
<protein>
    <recommendedName>
        <fullName evidence="3">histidine kinase</fullName>
        <ecNumber evidence="3">2.7.13.3</ecNumber>
    </recommendedName>
</protein>
<evidence type="ECO:0000256" key="10">
    <source>
        <dbReference type="ARBA" id="ARBA00022840"/>
    </source>
</evidence>
<dbReference type="SUPFAM" id="SSF55874">
    <property type="entry name" value="ATPase domain of HSP90 chaperone/DNA topoisomerase II/histidine kinase"/>
    <property type="match status" value="1"/>
</dbReference>
<evidence type="ECO:0000259" key="14">
    <source>
        <dbReference type="PROSITE" id="PS50885"/>
    </source>
</evidence>
<dbReference type="InterPro" id="IPR003594">
    <property type="entry name" value="HATPase_dom"/>
</dbReference>
<dbReference type="CDD" id="cd06225">
    <property type="entry name" value="HAMP"/>
    <property type="match status" value="1"/>
</dbReference>
<keyword evidence="4" id="KW-1003">Cell membrane</keyword>
<dbReference type="PANTHER" id="PTHR43065:SF10">
    <property type="entry name" value="PEROXIDE STRESS-ACTIVATED HISTIDINE KINASE MAK3"/>
    <property type="match status" value="1"/>
</dbReference>
<sequence length="587" mass="63799">MLSKLTLRWRLVVAFLAVSVPPVLIASYVAAALISATFKHNVERLLGRAADFLVSETMSSEDEADRAAAIIAASLPAHGSALAGEVNENSTPLRIYSDLLSSVGYDLVLIYDDKGNTLYRFGTAMLDIALPRTSVRSIFTAQKEGRPALLVGAARMLERDGQVLHVLVANLLDDSFFSVPRAKTAIVIHAYRLQGNSMLPLVRQGLGQPLTVSDEVLAPLNRGDNYTVVPDTTGGGLATGYGPIRDDGGRLVGLVTFGLTAKRPVFEQLIDWRLFTILALIASSLSITVGVVLARRLTIPLQTLKRGLREVASGNYRLQLPENGGPEIEEVTSGFNVMTRQLERLRQMEGEMRRREQLAALGEAAAVIAHEIRNPLGIIKTSSQLVAQRTYLAPPDERLLGFVLDEVGRIDRLVTEVLDYVRPNRPTMRLALLDGIVRKAIDFMMPELEKRNITANVELADHIAVDADADQIHQVIINLVLNAMEAMPEGGALTVKVEADQETTEAVLTVADTGIGMEPDVVHRMFDPFFTTKTKGTGLGLAKVLSVIEHHGGAITCTSALENGTSIVIRLPLKQKKIAYAELDTGR</sequence>
<evidence type="ECO:0000259" key="13">
    <source>
        <dbReference type="PROSITE" id="PS50109"/>
    </source>
</evidence>
<dbReference type="CDD" id="cd00082">
    <property type="entry name" value="HisKA"/>
    <property type="match status" value="1"/>
</dbReference>
<keyword evidence="8" id="KW-0547">Nucleotide-binding</keyword>
<evidence type="ECO:0000256" key="2">
    <source>
        <dbReference type="ARBA" id="ARBA00004651"/>
    </source>
</evidence>
<dbReference type="PANTHER" id="PTHR43065">
    <property type="entry name" value="SENSOR HISTIDINE KINASE"/>
    <property type="match status" value="1"/>
</dbReference>
<dbReference type="SMART" id="SM00304">
    <property type="entry name" value="HAMP"/>
    <property type="match status" value="1"/>
</dbReference>
<dbReference type="InterPro" id="IPR036097">
    <property type="entry name" value="HisK_dim/P_sf"/>
</dbReference>
<feature type="domain" description="Histidine kinase" evidence="13">
    <location>
        <begin position="367"/>
        <end position="575"/>
    </location>
</feature>
<gene>
    <name evidence="15" type="ORF">QV13_22465</name>
</gene>
<evidence type="ECO:0000256" key="6">
    <source>
        <dbReference type="ARBA" id="ARBA00022679"/>
    </source>
</evidence>
<dbReference type="AlphaFoldDB" id="A0A1C2DCC6"/>
<comment type="catalytic activity">
    <reaction evidence="1">
        <text>ATP + protein L-histidine = ADP + protein N-phospho-L-histidine.</text>
        <dbReference type="EC" id="2.7.13.3"/>
    </reaction>
</comment>
<keyword evidence="5" id="KW-0597">Phosphoprotein</keyword>
<evidence type="ECO:0000256" key="3">
    <source>
        <dbReference type="ARBA" id="ARBA00012438"/>
    </source>
</evidence>
<dbReference type="PRINTS" id="PR00344">
    <property type="entry name" value="BCTRLSENSOR"/>
</dbReference>
<dbReference type="Gene3D" id="6.10.340.10">
    <property type="match status" value="1"/>
</dbReference>
<dbReference type="GO" id="GO:0005886">
    <property type="term" value="C:plasma membrane"/>
    <property type="evidence" value="ECO:0007669"/>
    <property type="project" value="UniProtKB-SubCell"/>
</dbReference>
<dbReference type="SUPFAM" id="SSF158472">
    <property type="entry name" value="HAMP domain-like"/>
    <property type="match status" value="1"/>
</dbReference>
<dbReference type="SUPFAM" id="SSF103190">
    <property type="entry name" value="Sensory domain-like"/>
    <property type="match status" value="1"/>
</dbReference>
<dbReference type="InterPro" id="IPR005467">
    <property type="entry name" value="His_kinase_dom"/>
</dbReference>
<dbReference type="Pfam" id="PF00512">
    <property type="entry name" value="HisKA"/>
    <property type="match status" value="1"/>
</dbReference>
<dbReference type="InterPro" id="IPR003660">
    <property type="entry name" value="HAMP_dom"/>
</dbReference>
<dbReference type="GO" id="GO:0000155">
    <property type="term" value="F:phosphorelay sensor kinase activity"/>
    <property type="evidence" value="ECO:0007669"/>
    <property type="project" value="InterPro"/>
</dbReference>
<dbReference type="SMART" id="SM00388">
    <property type="entry name" value="HisKA"/>
    <property type="match status" value="1"/>
</dbReference>
<reference evidence="15 16" key="1">
    <citation type="submission" date="2016-08" db="EMBL/GenBank/DDBJ databases">
        <title>Whole genome sequence of Mesorhizobium sp. strain UASWS1009 isolated from industrial sewage.</title>
        <authorList>
            <person name="Crovadore J."/>
            <person name="Calmin G."/>
            <person name="Chablais R."/>
            <person name="Cochard B."/>
            <person name="Lefort F."/>
        </authorList>
    </citation>
    <scope>NUCLEOTIDE SEQUENCE [LARGE SCALE GENOMIC DNA]</scope>
    <source>
        <strain evidence="15 16">UASWS1009</strain>
    </source>
</reference>
<keyword evidence="9" id="KW-0418">Kinase</keyword>
<keyword evidence="10" id="KW-0067">ATP-binding</keyword>
<dbReference type="Gene3D" id="1.10.287.130">
    <property type="match status" value="1"/>
</dbReference>
<evidence type="ECO:0000256" key="8">
    <source>
        <dbReference type="ARBA" id="ARBA00022741"/>
    </source>
</evidence>
<dbReference type="InterPro" id="IPR029151">
    <property type="entry name" value="Sensor-like_sf"/>
</dbReference>
<dbReference type="SMART" id="SM00387">
    <property type="entry name" value="HATPase_c"/>
    <property type="match status" value="1"/>
</dbReference>
<evidence type="ECO:0000256" key="7">
    <source>
        <dbReference type="ARBA" id="ARBA00022692"/>
    </source>
</evidence>
<proteinExistence type="predicted"/>
<dbReference type="STRING" id="1566387.QV13_22465"/>
<dbReference type="OrthoDB" id="9789238at2"/>
<organism evidence="15 16">
    <name type="scientific">Mesorhizobium hungaricum</name>
    <dbReference type="NCBI Taxonomy" id="1566387"/>
    <lineage>
        <taxon>Bacteria</taxon>
        <taxon>Pseudomonadati</taxon>
        <taxon>Pseudomonadota</taxon>
        <taxon>Alphaproteobacteria</taxon>
        <taxon>Hyphomicrobiales</taxon>
        <taxon>Phyllobacteriaceae</taxon>
        <taxon>Mesorhizobium</taxon>
    </lineage>
</organism>
<dbReference type="InterPro" id="IPR036890">
    <property type="entry name" value="HATPase_C_sf"/>
</dbReference>
<dbReference type="EMBL" id="MDEO01000036">
    <property type="protein sequence ID" value="OCX12404.1"/>
    <property type="molecule type" value="Genomic_DNA"/>
</dbReference>
<evidence type="ECO:0000313" key="16">
    <source>
        <dbReference type="Proteomes" id="UP000094412"/>
    </source>
</evidence>
<evidence type="ECO:0000256" key="9">
    <source>
        <dbReference type="ARBA" id="ARBA00022777"/>
    </source>
</evidence>
<dbReference type="Gene3D" id="3.30.565.10">
    <property type="entry name" value="Histidine kinase-like ATPase, C-terminal domain"/>
    <property type="match status" value="1"/>
</dbReference>
<dbReference type="SUPFAM" id="SSF47384">
    <property type="entry name" value="Homodimeric domain of signal transducing histidine kinase"/>
    <property type="match status" value="1"/>
</dbReference>
<dbReference type="PROSITE" id="PS50109">
    <property type="entry name" value="HIS_KIN"/>
    <property type="match status" value="1"/>
</dbReference>
<evidence type="ECO:0000256" key="5">
    <source>
        <dbReference type="ARBA" id="ARBA00022553"/>
    </source>
</evidence>
<dbReference type="InterPro" id="IPR004358">
    <property type="entry name" value="Sig_transdc_His_kin-like_C"/>
</dbReference>
<dbReference type="GO" id="GO:0005524">
    <property type="term" value="F:ATP binding"/>
    <property type="evidence" value="ECO:0007669"/>
    <property type="project" value="UniProtKB-KW"/>
</dbReference>
<feature type="domain" description="HAMP" evidence="14">
    <location>
        <begin position="295"/>
        <end position="347"/>
    </location>
</feature>
<evidence type="ECO:0000256" key="1">
    <source>
        <dbReference type="ARBA" id="ARBA00000085"/>
    </source>
</evidence>
<comment type="caution">
    <text evidence="15">The sequence shown here is derived from an EMBL/GenBank/DDBJ whole genome shotgun (WGS) entry which is preliminary data.</text>
</comment>
<dbReference type="Proteomes" id="UP000094412">
    <property type="component" value="Unassembled WGS sequence"/>
</dbReference>
<evidence type="ECO:0000313" key="15">
    <source>
        <dbReference type="EMBL" id="OCX12404.1"/>
    </source>
</evidence>
<dbReference type="Pfam" id="PF00672">
    <property type="entry name" value="HAMP"/>
    <property type="match status" value="1"/>
</dbReference>
<dbReference type="RefSeq" id="WP_024926028.1">
    <property type="nucleotide sequence ID" value="NZ_MDEO01000036.1"/>
</dbReference>
<evidence type="ECO:0000256" key="12">
    <source>
        <dbReference type="ARBA" id="ARBA00023012"/>
    </source>
</evidence>
<keyword evidence="6" id="KW-0808">Transferase</keyword>
<dbReference type="EC" id="2.7.13.3" evidence="3"/>
<evidence type="ECO:0000256" key="11">
    <source>
        <dbReference type="ARBA" id="ARBA00022989"/>
    </source>
</evidence>
<keyword evidence="11" id="KW-1133">Transmembrane helix</keyword>
<dbReference type="Pfam" id="PF02518">
    <property type="entry name" value="HATPase_c"/>
    <property type="match status" value="1"/>
</dbReference>